<dbReference type="PANTHER" id="PTHR33867:SF1">
    <property type="entry name" value="RIBOSOME MATURATION FACTOR RIMP"/>
    <property type="match status" value="1"/>
</dbReference>
<dbReference type="Pfam" id="PF17384">
    <property type="entry name" value="DUF150_C"/>
    <property type="match status" value="1"/>
</dbReference>
<proteinExistence type="inferred from homology"/>
<dbReference type="GO" id="GO:0005829">
    <property type="term" value="C:cytosol"/>
    <property type="evidence" value="ECO:0007669"/>
    <property type="project" value="TreeGrafter"/>
</dbReference>
<feature type="domain" description="Ribosome maturation factor RimP C-terminal" evidence="4">
    <location>
        <begin position="75"/>
        <end position="137"/>
    </location>
</feature>
<dbReference type="GO" id="GO:0000028">
    <property type="term" value="P:ribosomal small subunit assembly"/>
    <property type="evidence" value="ECO:0007669"/>
    <property type="project" value="TreeGrafter"/>
</dbReference>
<accession>A0A0F9TIP2</accession>
<organism evidence="5">
    <name type="scientific">marine sediment metagenome</name>
    <dbReference type="NCBI Taxonomy" id="412755"/>
    <lineage>
        <taxon>unclassified sequences</taxon>
        <taxon>metagenomes</taxon>
        <taxon>ecological metagenomes</taxon>
    </lineage>
</organism>
<dbReference type="InterPro" id="IPR036847">
    <property type="entry name" value="RimP_C_sf"/>
</dbReference>
<dbReference type="AlphaFoldDB" id="A0A0F9TIP2"/>
<evidence type="ECO:0000313" key="5">
    <source>
        <dbReference type="EMBL" id="KKN48831.1"/>
    </source>
</evidence>
<dbReference type="SUPFAM" id="SSF74942">
    <property type="entry name" value="YhbC-like, C-terminal domain"/>
    <property type="match status" value="1"/>
</dbReference>
<dbReference type="SUPFAM" id="SSF75420">
    <property type="entry name" value="YhbC-like, N-terminal domain"/>
    <property type="match status" value="1"/>
</dbReference>
<evidence type="ECO:0000259" key="4">
    <source>
        <dbReference type="Pfam" id="PF17384"/>
    </source>
</evidence>
<evidence type="ECO:0000256" key="2">
    <source>
        <dbReference type="ARBA" id="ARBA00022517"/>
    </source>
</evidence>
<gene>
    <name evidence="5" type="ORF">LCGC14_0649080</name>
</gene>
<reference evidence="5" key="1">
    <citation type="journal article" date="2015" name="Nature">
        <title>Complex archaea that bridge the gap between prokaryotes and eukaryotes.</title>
        <authorList>
            <person name="Spang A."/>
            <person name="Saw J.H."/>
            <person name="Jorgensen S.L."/>
            <person name="Zaremba-Niedzwiedzka K."/>
            <person name="Martijn J."/>
            <person name="Lind A.E."/>
            <person name="van Eijk R."/>
            <person name="Schleper C."/>
            <person name="Guy L."/>
            <person name="Ettema T.J."/>
        </authorList>
    </citation>
    <scope>NUCLEOTIDE SEQUENCE</scope>
</reference>
<keyword evidence="1" id="KW-0963">Cytoplasm</keyword>
<evidence type="ECO:0000256" key="1">
    <source>
        <dbReference type="ARBA" id="ARBA00022490"/>
    </source>
</evidence>
<protein>
    <recommendedName>
        <fullName evidence="6">Ribosome maturation factor RimP N-terminal domain-containing protein</fullName>
    </recommendedName>
</protein>
<dbReference type="InterPro" id="IPR003728">
    <property type="entry name" value="Ribosome_maturation_RimP"/>
</dbReference>
<dbReference type="InterPro" id="IPR028989">
    <property type="entry name" value="RimP_N"/>
</dbReference>
<dbReference type="Gene3D" id="3.30.300.70">
    <property type="entry name" value="RimP-like superfamily, N-terminal"/>
    <property type="match status" value="1"/>
</dbReference>
<dbReference type="EMBL" id="LAZR01001201">
    <property type="protein sequence ID" value="KKN48831.1"/>
    <property type="molecule type" value="Genomic_DNA"/>
</dbReference>
<sequence>MEPEVEDMGLELVEATLLNKGGRLILYVAIDKEDGVTVDDCGLVSKRLSIILDENDLLKGQYDLEVSSPGINRPLTKKSHFERFSGQRVKIKTKMPINGSRNFTGVFEAKDDGVSVTIDDEKTEIPYENIKKANLKIDVKFS</sequence>
<dbReference type="GO" id="GO:0006412">
    <property type="term" value="P:translation"/>
    <property type="evidence" value="ECO:0007669"/>
    <property type="project" value="TreeGrafter"/>
</dbReference>
<evidence type="ECO:0008006" key="6">
    <source>
        <dbReference type="Google" id="ProtNLM"/>
    </source>
</evidence>
<dbReference type="CDD" id="cd01734">
    <property type="entry name" value="YlxS_C"/>
    <property type="match status" value="1"/>
</dbReference>
<evidence type="ECO:0000259" key="3">
    <source>
        <dbReference type="Pfam" id="PF02576"/>
    </source>
</evidence>
<dbReference type="HAMAP" id="MF_01077">
    <property type="entry name" value="RimP"/>
    <property type="match status" value="1"/>
</dbReference>
<dbReference type="Pfam" id="PF02576">
    <property type="entry name" value="RimP_N"/>
    <property type="match status" value="1"/>
</dbReference>
<dbReference type="FunFam" id="3.30.300.70:FF:000001">
    <property type="entry name" value="Ribosome maturation factor RimP"/>
    <property type="match status" value="1"/>
</dbReference>
<dbReference type="PANTHER" id="PTHR33867">
    <property type="entry name" value="RIBOSOME MATURATION FACTOR RIMP"/>
    <property type="match status" value="1"/>
</dbReference>
<keyword evidence="2" id="KW-0690">Ribosome biogenesis</keyword>
<dbReference type="Gene3D" id="2.30.30.180">
    <property type="entry name" value="Ribosome maturation factor RimP, C-terminal domain"/>
    <property type="match status" value="1"/>
</dbReference>
<name>A0A0F9TIP2_9ZZZZ</name>
<feature type="domain" description="Ribosome maturation factor RimP N-terminal" evidence="3">
    <location>
        <begin position="2"/>
        <end position="71"/>
    </location>
</feature>
<comment type="caution">
    <text evidence="5">The sequence shown here is derived from an EMBL/GenBank/DDBJ whole genome shotgun (WGS) entry which is preliminary data.</text>
</comment>
<dbReference type="InterPro" id="IPR035956">
    <property type="entry name" value="RimP_N_sf"/>
</dbReference>
<dbReference type="InterPro" id="IPR028998">
    <property type="entry name" value="RimP_C"/>
</dbReference>